<dbReference type="InterPro" id="IPR017853">
    <property type="entry name" value="GH"/>
</dbReference>
<dbReference type="AlphaFoldDB" id="A0A2T5JB34"/>
<dbReference type="PRINTS" id="PR00742">
    <property type="entry name" value="GLHYDRLASE35"/>
</dbReference>
<dbReference type="EMBL" id="QAOQ01000003">
    <property type="protein sequence ID" value="PTQ98083.1"/>
    <property type="molecule type" value="Genomic_DNA"/>
</dbReference>
<evidence type="ECO:0000256" key="2">
    <source>
        <dbReference type="ARBA" id="ARBA00022801"/>
    </source>
</evidence>
<evidence type="ECO:0000256" key="4">
    <source>
        <dbReference type="RuleBase" id="RU003679"/>
    </source>
</evidence>
<gene>
    <name evidence="6" type="ORF">C8P68_103243</name>
</gene>
<dbReference type="PROSITE" id="PS00659">
    <property type="entry name" value="GLYCOSYL_HYDROL_F5"/>
    <property type="match status" value="1"/>
</dbReference>
<dbReference type="GO" id="GO:0004553">
    <property type="term" value="F:hydrolase activity, hydrolyzing O-glycosyl compounds"/>
    <property type="evidence" value="ECO:0007669"/>
    <property type="project" value="InterPro"/>
</dbReference>
<dbReference type="Gene3D" id="3.20.20.80">
    <property type="entry name" value="Glycosidases"/>
    <property type="match status" value="1"/>
</dbReference>
<feature type="domain" description="Glycoside hydrolase 35 catalytic" evidence="5">
    <location>
        <begin position="55"/>
        <end position="407"/>
    </location>
</feature>
<comment type="similarity">
    <text evidence="1 4">Belongs to the glycosyl hydrolase 35 family.</text>
</comment>
<dbReference type="PANTHER" id="PTHR23421">
    <property type="entry name" value="BETA-GALACTOSIDASE RELATED"/>
    <property type="match status" value="1"/>
</dbReference>
<accession>A0A2T5JB34</accession>
<reference evidence="6 7" key="1">
    <citation type="submission" date="2018-04" db="EMBL/GenBank/DDBJ databases">
        <title>Genomic Encyclopedia of Archaeal and Bacterial Type Strains, Phase II (KMG-II): from individual species to whole genera.</title>
        <authorList>
            <person name="Goeker M."/>
        </authorList>
    </citation>
    <scope>NUCLEOTIDE SEQUENCE [LARGE SCALE GENOMIC DNA]</scope>
    <source>
        <strain evidence="6 7">DSM 26809</strain>
    </source>
</reference>
<dbReference type="Pfam" id="PF01301">
    <property type="entry name" value="Glyco_hydro_35"/>
    <property type="match status" value="1"/>
</dbReference>
<keyword evidence="7" id="KW-1185">Reference proteome</keyword>
<sequence>MSLSVAVTQAQSVEEHVVNIGNDPVPVENNHFKQGTNIDPKGVKLDLNNFYLRSAGKPILPVMGEFHYSRYPRAEWEQALLQMKAAGVQIIALYTFWNHHEQEEGKFRFDDNRDVHYFLELCKKHGLEAVVRIGPWAHGEDRNGGYPDWFVKRHLKNGFDRASQNGEIQPEVVTWYAKLAEQFKGLYYKDGGPIIGLQVDNEVHSNGPNSWGYQYLTNLKKLAVEKGMDVPLYVVTGWPGPVVPEDEVLPLWGGYADAPWAQNTKEQPANNLYQFITDRRDKNIGNDVLKYDKSDATVPVYRHPFLTVEMGSGLQDTYLRRPVVDNKDILGMLYTRLGTGANMLGYYVFHGTQHPLSWDGEHSMQESKATIYPYPNDYPLISYDFEAPLGEWGYTQDYYHDLKLLHQFTADYGAKLAPMFSIVPADNPVKADDMDKLRYAVRSKDGAGFVFFNNYVRHYKMADHQQVAFTIKTPKETVRIPEQGSISIKSGAEGLIPFNLNAGNVLIKYATVHPSAIIGDTYFYYTMDGVEPQFKLDNSNIAGINFPNGKVSKQGKSTFLNNIRPGTDCIATITTKNKKTIKLVVFTAADAKYSYVFNIKGTKTLVLTSKQAFYDEVNNELTVRSIDEPEFSVYSYPALQTKNAASAAKGTDGLFNVYSISLKAAPQLKVKFPPVAGQQELAKYVQGHTETPVRPGYGVHYSDTVQSVTYKLSLPAQLPDGVYDELLQLTYTGNTAAIYANKTIIADDYFNGKPMYFSLRRNADKLGKNEFLMQITPVLNKPNIYFEPDVAAGLKASNETKLTNVTAKPVYQVVL</sequence>
<dbReference type="Proteomes" id="UP000244168">
    <property type="component" value="Unassembled WGS sequence"/>
</dbReference>
<dbReference type="InterPro" id="IPR018087">
    <property type="entry name" value="Glyco_hydro_5_CS"/>
</dbReference>
<dbReference type="SUPFAM" id="SSF51445">
    <property type="entry name" value="(Trans)glycosidases"/>
    <property type="match status" value="1"/>
</dbReference>
<evidence type="ECO:0000313" key="6">
    <source>
        <dbReference type="EMBL" id="PTQ98083.1"/>
    </source>
</evidence>
<evidence type="ECO:0000259" key="5">
    <source>
        <dbReference type="Pfam" id="PF01301"/>
    </source>
</evidence>
<proteinExistence type="inferred from homology"/>
<evidence type="ECO:0000256" key="3">
    <source>
        <dbReference type="ARBA" id="ARBA00023295"/>
    </source>
</evidence>
<protein>
    <submittedName>
        <fullName evidence="6">Glycosyl hydrolase family 35</fullName>
    </submittedName>
</protein>
<evidence type="ECO:0000313" key="7">
    <source>
        <dbReference type="Proteomes" id="UP000244168"/>
    </source>
</evidence>
<dbReference type="InterPro" id="IPR031330">
    <property type="entry name" value="Gly_Hdrlase_35_cat"/>
</dbReference>
<dbReference type="GO" id="GO:0005975">
    <property type="term" value="P:carbohydrate metabolic process"/>
    <property type="evidence" value="ECO:0007669"/>
    <property type="project" value="InterPro"/>
</dbReference>
<name>A0A2T5JB34_9SPHI</name>
<keyword evidence="2 6" id="KW-0378">Hydrolase</keyword>
<organism evidence="6 7">
    <name type="scientific">Mucilaginibacter yixingensis</name>
    <dbReference type="NCBI Taxonomy" id="1295612"/>
    <lineage>
        <taxon>Bacteria</taxon>
        <taxon>Pseudomonadati</taxon>
        <taxon>Bacteroidota</taxon>
        <taxon>Sphingobacteriia</taxon>
        <taxon>Sphingobacteriales</taxon>
        <taxon>Sphingobacteriaceae</taxon>
        <taxon>Mucilaginibacter</taxon>
    </lineage>
</organism>
<evidence type="ECO:0000256" key="1">
    <source>
        <dbReference type="ARBA" id="ARBA00009809"/>
    </source>
</evidence>
<comment type="caution">
    <text evidence="6">The sequence shown here is derived from an EMBL/GenBank/DDBJ whole genome shotgun (WGS) entry which is preliminary data.</text>
</comment>
<dbReference type="InterPro" id="IPR001944">
    <property type="entry name" value="Glycoside_Hdrlase_35"/>
</dbReference>
<keyword evidence="3" id="KW-0326">Glycosidase</keyword>